<dbReference type="InterPro" id="IPR013766">
    <property type="entry name" value="Thioredoxin_domain"/>
</dbReference>
<dbReference type="GO" id="GO:0016491">
    <property type="term" value="F:oxidoreductase activity"/>
    <property type="evidence" value="ECO:0007669"/>
    <property type="project" value="InterPro"/>
</dbReference>
<feature type="domain" description="Thioredoxin" evidence="3">
    <location>
        <begin position="73"/>
        <end position="221"/>
    </location>
</feature>
<evidence type="ECO:0000259" key="3">
    <source>
        <dbReference type="PROSITE" id="PS51352"/>
    </source>
</evidence>
<keyword evidence="5" id="KW-1185">Reference proteome</keyword>
<dbReference type="PROSITE" id="PS51352">
    <property type="entry name" value="THIOREDOXIN_2"/>
    <property type="match status" value="1"/>
</dbReference>
<evidence type="ECO:0000313" key="5">
    <source>
        <dbReference type="Proteomes" id="UP000186817"/>
    </source>
</evidence>
<proteinExistence type="inferred from homology"/>
<dbReference type="SUPFAM" id="SSF52833">
    <property type="entry name" value="Thioredoxin-like"/>
    <property type="match status" value="1"/>
</dbReference>
<reference evidence="4 5" key="1">
    <citation type="submission" date="2016-02" db="EMBL/GenBank/DDBJ databases">
        <title>Genome analysis of coral dinoflagellate symbionts highlights evolutionary adaptations to a symbiotic lifestyle.</title>
        <authorList>
            <person name="Aranda M."/>
            <person name="Li Y."/>
            <person name="Liew Y.J."/>
            <person name="Baumgarten S."/>
            <person name="Simakov O."/>
            <person name="Wilson M."/>
            <person name="Piel J."/>
            <person name="Ashoor H."/>
            <person name="Bougouffa S."/>
            <person name="Bajic V.B."/>
            <person name="Ryu T."/>
            <person name="Ravasi T."/>
            <person name="Bayer T."/>
            <person name="Micklem G."/>
            <person name="Kim H."/>
            <person name="Bhak J."/>
            <person name="Lajeunesse T.C."/>
            <person name="Voolstra C.R."/>
        </authorList>
    </citation>
    <scope>NUCLEOTIDE SEQUENCE [LARGE SCALE GENOMIC DNA]</scope>
    <source>
        <strain evidence="4 5">CCMP2467</strain>
    </source>
</reference>
<comment type="caution">
    <text evidence="4">The sequence shown here is derived from an EMBL/GenBank/DDBJ whole genome shotgun (WGS) entry which is preliminary data.</text>
</comment>
<sequence>MPQAAKASFFTGGLDHDVDSLPQGKGGAREIPLHSHANPSRSILPYVPLLITVAAFMVMSKIQSAMVDKACAALVGQEAPNIDLIEQASGSQTTLKEFLAKNKKPTVIDFYQNFCPACGPAADKIEQLAGDAKYKDKVNFMLVNMGSRDDAVKYAKERNLKDAWHGHGKPPSGYGIKCHRQMSLLAASARAPPGRPLRTARNHHNTGVAAAWRTGSRNPAF</sequence>
<dbReference type="OrthoDB" id="429502at2759"/>
<dbReference type="InterPro" id="IPR013740">
    <property type="entry name" value="Redoxin"/>
</dbReference>
<gene>
    <name evidence="4" type="ORF">AK812_SmicGene2551</name>
</gene>
<evidence type="ECO:0000256" key="1">
    <source>
        <dbReference type="ARBA" id="ARBA00010505"/>
    </source>
</evidence>
<accession>A0A1Q9F184</accession>
<comment type="similarity">
    <text evidence="1">Belongs to the peroxiredoxin family. Prx5 subfamily.</text>
</comment>
<evidence type="ECO:0000313" key="4">
    <source>
        <dbReference type="EMBL" id="OLQ13435.1"/>
    </source>
</evidence>
<feature type="region of interest" description="Disordered" evidence="2">
    <location>
        <begin position="191"/>
        <end position="221"/>
    </location>
</feature>
<evidence type="ECO:0000256" key="2">
    <source>
        <dbReference type="SAM" id="MobiDB-lite"/>
    </source>
</evidence>
<dbReference type="Proteomes" id="UP000186817">
    <property type="component" value="Unassembled WGS sequence"/>
</dbReference>
<dbReference type="Gene3D" id="3.40.30.10">
    <property type="entry name" value="Glutaredoxin"/>
    <property type="match status" value="1"/>
</dbReference>
<dbReference type="Pfam" id="PF08534">
    <property type="entry name" value="Redoxin"/>
    <property type="match status" value="1"/>
</dbReference>
<protein>
    <recommendedName>
        <fullName evidence="3">Thioredoxin domain-containing protein</fullName>
    </recommendedName>
</protein>
<dbReference type="AlphaFoldDB" id="A0A1Q9F184"/>
<dbReference type="EMBL" id="LSRX01000028">
    <property type="protein sequence ID" value="OLQ13435.1"/>
    <property type="molecule type" value="Genomic_DNA"/>
</dbReference>
<name>A0A1Q9F184_SYMMI</name>
<organism evidence="4 5">
    <name type="scientific">Symbiodinium microadriaticum</name>
    <name type="common">Dinoflagellate</name>
    <name type="synonym">Zooxanthella microadriatica</name>
    <dbReference type="NCBI Taxonomy" id="2951"/>
    <lineage>
        <taxon>Eukaryota</taxon>
        <taxon>Sar</taxon>
        <taxon>Alveolata</taxon>
        <taxon>Dinophyceae</taxon>
        <taxon>Suessiales</taxon>
        <taxon>Symbiodiniaceae</taxon>
        <taxon>Symbiodinium</taxon>
    </lineage>
</organism>
<dbReference type="InterPro" id="IPR036249">
    <property type="entry name" value="Thioredoxin-like_sf"/>
</dbReference>